<evidence type="ECO:0000313" key="3">
    <source>
        <dbReference type="Proteomes" id="UP000291917"/>
    </source>
</evidence>
<comment type="caution">
    <text evidence="2">The sequence shown here is derived from an EMBL/GenBank/DDBJ whole genome shotgun (WGS) entry which is preliminary data.</text>
</comment>
<keyword evidence="4" id="KW-1185">Reference proteome</keyword>
<reference evidence="2 3" key="2">
    <citation type="journal article" date="2019" name="Science, e1252229">
        <title>Invertible promoters mediate bacterial phase variation, antibiotic resistance, and host adaptation in the gut.</title>
        <authorList>
            <person name="Jiang X."/>
            <person name="Hall A.B."/>
            <person name="Arthur T.D."/>
            <person name="Plichta D.R."/>
            <person name="Covington C.T."/>
            <person name="Poyet M."/>
            <person name="Crothers J."/>
            <person name="Moses P.L."/>
            <person name="Tolonen A.C."/>
            <person name="Vlamakis H."/>
            <person name="Alm E.J."/>
            <person name="Xavier R.J."/>
        </authorList>
    </citation>
    <scope>NUCLEOTIDE SEQUENCE [LARGE SCALE GENOMIC DNA]</scope>
    <source>
        <strain evidence="2">Bj_0095</strain>
        <strain evidence="3">bj_0095</strain>
    </source>
</reference>
<dbReference type="EMBL" id="VVZX01000003">
    <property type="protein sequence ID" value="KAA5276200.1"/>
    <property type="molecule type" value="Genomic_DNA"/>
</dbReference>
<dbReference type="AlphaFoldDB" id="A0A4Q5H7F9"/>
<reference evidence="1 4" key="1">
    <citation type="journal article" date="2019" name="Nat. Med.">
        <title>A library of human gut bacterial isolates paired with longitudinal multiomics data enables mechanistic microbiome research.</title>
        <authorList>
            <person name="Poyet M."/>
            <person name="Groussin M."/>
            <person name="Gibbons S.M."/>
            <person name="Avila-Pacheco J."/>
            <person name="Jiang X."/>
            <person name="Kearney S.M."/>
            <person name="Perrotta A.R."/>
            <person name="Berdy B."/>
            <person name="Zhao S."/>
            <person name="Lieberman T.D."/>
            <person name="Swanson P.K."/>
            <person name="Smith M."/>
            <person name="Roesemann S."/>
            <person name="Alexander J.E."/>
            <person name="Rich S.A."/>
            <person name="Livny J."/>
            <person name="Vlamakis H."/>
            <person name="Clish C."/>
            <person name="Bullock K."/>
            <person name="Deik A."/>
            <person name="Scott J."/>
            <person name="Pierce K.A."/>
            <person name="Xavier R.J."/>
            <person name="Alm E.J."/>
        </authorList>
    </citation>
    <scope>NUCLEOTIDE SEQUENCE [LARGE SCALE GENOMIC DNA]</scope>
    <source>
        <strain evidence="1 4">BIOML-A1</strain>
    </source>
</reference>
<accession>A0A4Q5H7F9</accession>
<dbReference type="RefSeq" id="WP_025019333.1">
    <property type="nucleotide sequence ID" value="NZ_RCXL01000003.1"/>
</dbReference>
<evidence type="ECO:0000313" key="4">
    <source>
        <dbReference type="Proteomes" id="UP000335496"/>
    </source>
</evidence>
<organism evidence="2 3">
    <name type="scientific">Bacteroides eggerthii</name>
    <dbReference type="NCBI Taxonomy" id="28111"/>
    <lineage>
        <taxon>Bacteria</taxon>
        <taxon>Pseudomonadati</taxon>
        <taxon>Bacteroidota</taxon>
        <taxon>Bacteroidia</taxon>
        <taxon>Bacteroidales</taxon>
        <taxon>Bacteroidaceae</taxon>
        <taxon>Bacteroides</taxon>
    </lineage>
</organism>
<evidence type="ECO:0000313" key="1">
    <source>
        <dbReference type="EMBL" id="KAA5276200.1"/>
    </source>
</evidence>
<dbReference type="EMBL" id="RCXL01000003">
    <property type="protein sequence ID" value="RYT77456.1"/>
    <property type="molecule type" value="Genomic_DNA"/>
</dbReference>
<dbReference type="Proteomes" id="UP000335496">
    <property type="component" value="Unassembled WGS sequence"/>
</dbReference>
<name>A0A4Q5H7F9_9BACE</name>
<proteinExistence type="predicted"/>
<evidence type="ECO:0000313" key="2">
    <source>
        <dbReference type="EMBL" id="RYT77456.1"/>
    </source>
</evidence>
<sequence>MTSEEIKQEVKKEIAEAMVNNLPAGVGEIIIREGKAVEVHEPVKVVISGTIDAPARWLETRMRLGLVNQGTYHVLVDRENLNITLKCNENNHYGSKISGSLMVSPEFKRFGINEGEYITNFEMAELFKMNRSFFETKAIAMKLVTELQNFRAKVDKEIEKSDNNRGDKRLLINQAVQSNLPEAFNLHIPIFKGTPKQTINVEVYINPSDFSCTLVSAEANDLLEEMRDREMDSVLERISAVCPDIVIIEQ</sequence>
<protein>
    <submittedName>
        <fullName evidence="2">Uncharacterized protein</fullName>
    </submittedName>
</protein>
<dbReference type="Proteomes" id="UP000291917">
    <property type="component" value="Unassembled WGS sequence"/>
</dbReference>
<gene>
    <name evidence="2" type="ORF">EAJ03_02615</name>
    <name evidence="1" type="ORF">F2Z23_02610</name>
</gene>